<proteinExistence type="predicted"/>
<keyword evidence="4" id="KW-1185">Reference proteome</keyword>
<dbReference type="PANTHER" id="PTHR11999">
    <property type="entry name" value="GROUP II PYRIDOXAL-5-PHOSPHATE DECARBOXYLASE"/>
    <property type="match status" value="1"/>
</dbReference>
<sequence length="145" mass="15907">MPAAPQPFLAMGSNEFNVVGKATRMINPMNSDEFRRQGHMFIDFIADYYSNIEQYPVTSRVKPGYLRELLPQSAPFDAEPMEEIMKDIQTHIIPGSRTGSTLHTWPTSPAPPAPLGSSASCSPPGSTSSGSTGRRLRPRRSSRPS</sequence>
<evidence type="ECO:0000256" key="2">
    <source>
        <dbReference type="SAM" id="MobiDB-lite"/>
    </source>
</evidence>
<dbReference type="AlphaFoldDB" id="A0AAV2DII9"/>
<dbReference type="GO" id="GO:0016831">
    <property type="term" value="F:carboxy-lyase activity"/>
    <property type="evidence" value="ECO:0007669"/>
    <property type="project" value="UniProtKB-KW"/>
</dbReference>
<dbReference type="PRINTS" id="PR00800">
    <property type="entry name" value="YHDCRBOXLASE"/>
</dbReference>
<evidence type="ECO:0000313" key="4">
    <source>
        <dbReference type="Proteomes" id="UP001497516"/>
    </source>
</evidence>
<dbReference type="SUPFAM" id="SSF53383">
    <property type="entry name" value="PLP-dependent transferases"/>
    <property type="match status" value="1"/>
</dbReference>
<evidence type="ECO:0000313" key="3">
    <source>
        <dbReference type="EMBL" id="CAL1372717.1"/>
    </source>
</evidence>
<keyword evidence="1" id="KW-0210">Decarboxylase</keyword>
<dbReference type="PANTHER" id="PTHR11999:SF96">
    <property type="entry name" value="TYROSINE DECARBOXYLASE"/>
    <property type="match status" value="1"/>
</dbReference>
<dbReference type="InterPro" id="IPR010977">
    <property type="entry name" value="Aromatic_deC"/>
</dbReference>
<reference evidence="3 4" key="1">
    <citation type="submission" date="2024-04" db="EMBL/GenBank/DDBJ databases">
        <authorList>
            <person name="Fracassetti M."/>
        </authorList>
    </citation>
    <scope>NUCLEOTIDE SEQUENCE [LARGE SCALE GENOMIC DNA]</scope>
</reference>
<keyword evidence="1" id="KW-0456">Lyase</keyword>
<feature type="compositionally biased region" description="Basic residues" evidence="2">
    <location>
        <begin position="134"/>
        <end position="145"/>
    </location>
</feature>
<dbReference type="Gene3D" id="1.20.1340.10">
    <property type="entry name" value="dopa decarboxylase, N-terminal domain"/>
    <property type="match status" value="1"/>
</dbReference>
<organism evidence="3 4">
    <name type="scientific">Linum trigynum</name>
    <dbReference type="NCBI Taxonomy" id="586398"/>
    <lineage>
        <taxon>Eukaryota</taxon>
        <taxon>Viridiplantae</taxon>
        <taxon>Streptophyta</taxon>
        <taxon>Embryophyta</taxon>
        <taxon>Tracheophyta</taxon>
        <taxon>Spermatophyta</taxon>
        <taxon>Magnoliopsida</taxon>
        <taxon>eudicotyledons</taxon>
        <taxon>Gunneridae</taxon>
        <taxon>Pentapetalae</taxon>
        <taxon>rosids</taxon>
        <taxon>fabids</taxon>
        <taxon>Malpighiales</taxon>
        <taxon>Linaceae</taxon>
        <taxon>Linum</taxon>
    </lineage>
</organism>
<evidence type="ECO:0000256" key="1">
    <source>
        <dbReference type="ARBA" id="ARBA00022793"/>
    </source>
</evidence>
<name>A0AAV2DII9_9ROSI</name>
<feature type="region of interest" description="Disordered" evidence="2">
    <location>
        <begin position="93"/>
        <end position="145"/>
    </location>
</feature>
<dbReference type="InterPro" id="IPR015424">
    <property type="entry name" value="PyrdxlP-dep_Trfase"/>
</dbReference>
<protein>
    <submittedName>
        <fullName evidence="3">Uncharacterized protein</fullName>
    </submittedName>
</protein>
<dbReference type="EMBL" id="OZ034815">
    <property type="protein sequence ID" value="CAL1372717.1"/>
    <property type="molecule type" value="Genomic_DNA"/>
</dbReference>
<dbReference type="GO" id="GO:0006520">
    <property type="term" value="P:amino acid metabolic process"/>
    <property type="evidence" value="ECO:0007669"/>
    <property type="project" value="InterPro"/>
</dbReference>
<dbReference type="GO" id="GO:0005737">
    <property type="term" value="C:cytoplasm"/>
    <property type="evidence" value="ECO:0007669"/>
    <property type="project" value="TreeGrafter"/>
</dbReference>
<gene>
    <name evidence="3" type="ORF">LTRI10_LOCUS14701</name>
</gene>
<dbReference type="Proteomes" id="UP001497516">
    <property type="component" value="Chromosome 2"/>
</dbReference>
<feature type="compositionally biased region" description="Low complexity" evidence="2">
    <location>
        <begin position="115"/>
        <end position="133"/>
    </location>
</feature>
<accession>A0AAV2DII9</accession>